<dbReference type="RefSeq" id="WP_094092004.1">
    <property type="nucleotide sequence ID" value="NZ_CP016397.1"/>
</dbReference>
<accession>A0A222P609</accession>
<evidence type="ECO:0000313" key="5">
    <source>
        <dbReference type="Proteomes" id="UP000201728"/>
    </source>
</evidence>
<dbReference type="SUPFAM" id="SSF53448">
    <property type="entry name" value="Nucleotide-diphospho-sugar transferases"/>
    <property type="match status" value="1"/>
</dbReference>
<dbReference type="KEGG" id="lcd:clem_13600"/>
<dbReference type="GO" id="GO:0008879">
    <property type="term" value="F:glucose-1-phosphate thymidylyltransferase activity"/>
    <property type="evidence" value="ECO:0007669"/>
    <property type="project" value="UniProtKB-EC"/>
</dbReference>
<keyword evidence="5" id="KW-1185">Reference proteome</keyword>
<dbReference type="AlphaFoldDB" id="A0A222P609"/>
<dbReference type="InterPro" id="IPR050065">
    <property type="entry name" value="GlmU-like"/>
</dbReference>
<dbReference type="OrthoDB" id="9788272at2"/>
<dbReference type="Pfam" id="PF00483">
    <property type="entry name" value="NTP_transferase"/>
    <property type="match status" value="1"/>
</dbReference>
<dbReference type="NCBIfam" id="NF045761">
    <property type="entry name" value="NAMPUrTaseMurU"/>
    <property type="match status" value="1"/>
</dbReference>
<evidence type="ECO:0000313" key="4">
    <source>
        <dbReference type="EMBL" id="ASQ47247.1"/>
    </source>
</evidence>
<dbReference type="InterPro" id="IPR054790">
    <property type="entry name" value="MurU"/>
</dbReference>
<proteinExistence type="predicted"/>
<dbReference type="Gene3D" id="3.90.550.10">
    <property type="entry name" value="Spore Coat Polysaccharide Biosynthesis Protein SpsA, Chain A"/>
    <property type="match status" value="1"/>
</dbReference>
<dbReference type="CDD" id="cd06422">
    <property type="entry name" value="NTP_transferase_like_1"/>
    <property type="match status" value="1"/>
</dbReference>
<dbReference type="Proteomes" id="UP000201728">
    <property type="component" value="Chromosome"/>
</dbReference>
<protein>
    <submittedName>
        <fullName evidence="4">Glucose-1-phosphate thymidylyltransferase</fullName>
        <ecNumber evidence="4">2.7.7.24</ecNumber>
    </submittedName>
</protein>
<keyword evidence="1 4" id="KW-0808">Transferase</keyword>
<dbReference type="EMBL" id="CP016397">
    <property type="protein sequence ID" value="ASQ47247.1"/>
    <property type="molecule type" value="Genomic_DNA"/>
</dbReference>
<organism evidence="4 5">
    <name type="scientific">Legionella clemsonensis</name>
    <dbReference type="NCBI Taxonomy" id="1867846"/>
    <lineage>
        <taxon>Bacteria</taxon>
        <taxon>Pseudomonadati</taxon>
        <taxon>Pseudomonadota</taxon>
        <taxon>Gammaproteobacteria</taxon>
        <taxon>Legionellales</taxon>
        <taxon>Legionellaceae</taxon>
        <taxon>Legionella</taxon>
    </lineage>
</organism>
<reference evidence="5" key="1">
    <citation type="submission" date="2016-07" db="EMBL/GenBank/DDBJ databases">
        <authorList>
            <person name="Florea S."/>
            <person name="Webb J.S."/>
            <person name="Jaromczyk J."/>
            <person name="Schardl C.L."/>
        </authorList>
    </citation>
    <scope>NUCLEOTIDE SEQUENCE [LARGE SCALE GENOMIC DNA]</scope>
    <source>
        <strain evidence="5">CDC-D5610</strain>
    </source>
</reference>
<dbReference type="PANTHER" id="PTHR43584">
    <property type="entry name" value="NUCLEOTIDYL TRANSFERASE"/>
    <property type="match status" value="1"/>
</dbReference>
<feature type="domain" description="Nucleotidyl transferase" evidence="3">
    <location>
        <begin position="4"/>
        <end position="119"/>
    </location>
</feature>
<evidence type="ECO:0000259" key="3">
    <source>
        <dbReference type="Pfam" id="PF00483"/>
    </source>
</evidence>
<name>A0A222P609_9GAMM</name>
<dbReference type="PANTHER" id="PTHR43584:SF8">
    <property type="entry name" value="N-ACETYLMURAMATE ALPHA-1-PHOSPHATE URIDYLYLTRANSFERASE"/>
    <property type="match status" value="1"/>
</dbReference>
<gene>
    <name evidence="4" type="primary">rmlA</name>
    <name evidence="4" type="ORF">clem_13600</name>
</gene>
<dbReference type="InterPro" id="IPR029044">
    <property type="entry name" value="Nucleotide-diphossugar_trans"/>
</dbReference>
<sequence length="224" mass="24579">MKTAMILAAGRGERLRPLTDVIPKALCRVQNKPLIEYHVAKLAQCGFERLVINHAHLGGQIRRYLGDGSRWNVEICYAPEPPGGLETGGGIYNALPLLGKEPFLTVNADIITDYNFNALRLSPDVMVKLVLVANPAHNHGGDFGLCQQHLSNEKAYTFAGIACYRPEAFYNCQAGRYSVIPIVRHFADENLASGELYEGLWLDIGSPERLRLANTLAHLRGGGA</sequence>
<keyword evidence="2 4" id="KW-0548">Nucleotidyltransferase</keyword>
<dbReference type="InterPro" id="IPR005835">
    <property type="entry name" value="NTP_transferase_dom"/>
</dbReference>
<evidence type="ECO:0000256" key="1">
    <source>
        <dbReference type="ARBA" id="ARBA00022679"/>
    </source>
</evidence>
<dbReference type="EC" id="2.7.7.24" evidence="4"/>
<evidence type="ECO:0000256" key="2">
    <source>
        <dbReference type="ARBA" id="ARBA00022695"/>
    </source>
</evidence>